<keyword evidence="2" id="KW-1185">Reference proteome</keyword>
<dbReference type="Proteomes" id="UP000694421">
    <property type="component" value="Unplaced"/>
</dbReference>
<dbReference type="InterPro" id="IPR031378">
    <property type="entry name" value="SVBP"/>
</dbReference>
<organism evidence="1 2">
    <name type="scientific">Salvator merianae</name>
    <name type="common">Argentine black and white tegu</name>
    <name type="synonym">Tupinambis merianae</name>
    <dbReference type="NCBI Taxonomy" id="96440"/>
    <lineage>
        <taxon>Eukaryota</taxon>
        <taxon>Metazoa</taxon>
        <taxon>Chordata</taxon>
        <taxon>Craniata</taxon>
        <taxon>Vertebrata</taxon>
        <taxon>Euteleostomi</taxon>
        <taxon>Lepidosauria</taxon>
        <taxon>Squamata</taxon>
        <taxon>Bifurcata</taxon>
        <taxon>Unidentata</taxon>
        <taxon>Episquamata</taxon>
        <taxon>Laterata</taxon>
        <taxon>Teiioidea</taxon>
        <taxon>Teiidae</taxon>
        <taxon>Salvator</taxon>
    </lineage>
</organism>
<dbReference type="AlphaFoldDB" id="A0A8D0C261"/>
<evidence type="ECO:0000313" key="2">
    <source>
        <dbReference type="Proteomes" id="UP000694421"/>
    </source>
</evidence>
<protein>
    <submittedName>
        <fullName evidence="1">Uncharacterized protein</fullName>
    </submittedName>
</protein>
<dbReference type="Ensembl" id="ENSSMRT00000019236.1">
    <property type="protein sequence ID" value="ENSSMRP00000016441.1"/>
    <property type="gene ID" value="ENSSMRG00000012815.1"/>
</dbReference>
<proteinExistence type="predicted"/>
<reference evidence="1" key="2">
    <citation type="submission" date="2025-09" db="UniProtKB">
        <authorList>
            <consortium name="Ensembl"/>
        </authorList>
    </citation>
    <scope>IDENTIFICATION</scope>
</reference>
<sequence length="55" mass="6200">MHKPLSQDKVPVVKKEAIDHLGKLKQQHAEICALRSELEQQEFDTSCKQMAAPGE</sequence>
<dbReference type="Pfam" id="PF15674">
    <property type="entry name" value="CCDC23"/>
    <property type="match status" value="1"/>
</dbReference>
<name>A0A8D0C261_SALMN</name>
<reference evidence="1" key="1">
    <citation type="submission" date="2025-08" db="UniProtKB">
        <authorList>
            <consortium name="Ensembl"/>
        </authorList>
    </citation>
    <scope>IDENTIFICATION</scope>
</reference>
<accession>A0A8D0C261</accession>
<evidence type="ECO:0000313" key="1">
    <source>
        <dbReference type="Ensembl" id="ENSSMRP00000016441.1"/>
    </source>
</evidence>